<dbReference type="PROSITE" id="PS50026">
    <property type="entry name" value="EGF_3"/>
    <property type="match status" value="1"/>
</dbReference>
<evidence type="ECO:0000313" key="4">
    <source>
        <dbReference type="EMBL" id="CAG2211370.1"/>
    </source>
</evidence>
<evidence type="ECO:0000256" key="2">
    <source>
        <dbReference type="SAM" id="Phobius"/>
    </source>
</evidence>
<dbReference type="OrthoDB" id="5989046at2759"/>
<dbReference type="EMBL" id="CAJPWZ010001259">
    <property type="protein sequence ID" value="CAG2211370.1"/>
    <property type="molecule type" value="Genomic_DNA"/>
</dbReference>
<proteinExistence type="predicted"/>
<accession>A0A8S3RX07</accession>
<feature type="domain" description="EGF-like" evidence="3">
    <location>
        <begin position="227"/>
        <end position="261"/>
    </location>
</feature>
<dbReference type="Proteomes" id="UP000683360">
    <property type="component" value="Unassembled WGS sequence"/>
</dbReference>
<dbReference type="PROSITE" id="PS00022">
    <property type="entry name" value="EGF_1"/>
    <property type="match status" value="1"/>
</dbReference>
<keyword evidence="1" id="KW-0245">EGF-like domain</keyword>
<dbReference type="InterPro" id="IPR055353">
    <property type="entry name" value="DUF7619"/>
</dbReference>
<name>A0A8S3RX07_MYTED</name>
<feature type="disulfide bond" evidence="1">
    <location>
        <begin position="251"/>
        <end position="260"/>
    </location>
</feature>
<keyword evidence="1" id="KW-1015">Disulfide bond</keyword>
<dbReference type="InterPro" id="IPR000742">
    <property type="entry name" value="EGF"/>
</dbReference>
<dbReference type="PROSITE" id="PS01186">
    <property type="entry name" value="EGF_2"/>
    <property type="match status" value="1"/>
</dbReference>
<keyword evidence="2" id="KW-1133">Transmembrane helix</keyword>
<reference evidence="4" key="1">
    <citation type="submission" date="2021-03" db="EMBL/GenBank/DDBJ databases">
        <authorList>
            <person name="Bekaert M."/>
        </authorList>
    </citation>
    <scope>NUCLEOTIDE SEQUENCE</scope>
</reference>
<keyword evidence="5" id="KW-1185">Reference proteome</keyword>
<dbReference type="Gene3D" id="2.60.120.260">
    <property type="entry name" value="Galactose-binding domain-like"/>
    <property type="match status" value="1"/>
</dbReference>
<evidence type="ECO:0000313" key="5">
    <source>
        <dbReference type="Proteomes" id="UP000683360"/>
    </source>
</evidence>
<gene>
    <name evidence="4" type="ORF">MEDL_25407</name>
</gene>
<evidence type="ECO:0000259" key="3">
    <source>
        <dbReference type="PROSITE" id="PS50026"/>
    </source>
</evidence>
<organism evidence="4 5">
    <name type="scientific">Mytilus edulis</name>
    <name type="common">Blue mussel</name>
    <dbReference type="NCBI Taxonomy" id="6550"/>
    <lineage>
        <taxon>Eukaryota</taxon>
        <taxon>Metazoa</taxon>
        <taxon>Spiralia</taxon>
        <taxon>Lophotrochozoa</taxon>
        <taxon>Mollusca</taxon>
        <taxon>Bivalvia</taxon>
        <taxon>Autobranchia</taxon>
        <taxon>Pteriomorphia</taxon>
        <taxon>Mytilida</taxon>
        <taxon>Mytiloidea</taxon>
        <taxon>Mytilidae</taxon>
        <taxon>Mytilinae</taxon>
        <taxon>Mytilus</taxon>
    </lineage>
</organism>
<protein>
    <recommendedName>
        <fullName evidence="3">EGF-like domain-containing protein</fullName>
    </recommendedName>
</protein>
<comment type="caution">
    <text evidence="4">The sequence shown here is derived from an EMBL/GenBank/DDBJ whole genome shotgun (WGS) entry which is preliminary data.</text>
</comment>
<sequence length="719" mass="79894">MRTFKLGNFGFGNFNHELKERTHFQVSVNLTEIYDGLFVRVRGGLDILKKRVTWEFQTVEANTGLSPSDPRKGFLPPNNGTDGQGYVTFSVKPKTDVKTLTRIDLEASIYFDQNEPIDTPLIFNTIDDSPPDINGSVVQEMLRSEILAVAISYHDIGSGFQSTDVLLKSEYGYETLLTGITEDVIQIPLPPGEEYQLLFSPVDFTDNRPGLESIKETNTIHVHFPRVPGICNDKNNCSGNGNCTSNNNCVCDRGFYGSDCSDDTPPVEPPIIDARDAKGFEDSEITIYMSAKVTNGTQFDSFKIYIMNFPENSTFSFGHLVDYRWELDFSDFGNISFMPPRDISGNFTFHVLAELVQGSRNSTRNNFISVLIKPIIDGVDMRVRVDCFSMENNYANLHINAPLKDIDSSETLEVSITVPENFNLSLGQETDIGTFVLSSMDILNAIEIFGENMSEVDQFNITIVAIVVENGTSLQKSYSDIVVVEKCTDLMTSTMSVSTGQGIVSSTTYSAATSVASTEGAEKTYKERIDLRLDFEVTVDLSDTTTTTYKKLFKDTFTGLFEFYSQSSIKDVFINITLLSIAKGSLIANHDVITSTESKEEITMTLDAMKQNNPLKIGNQTVKALSFNVIDSTESGTSKVSKLWIAVISAGAAVIGFIVIVTTVYLIRKNLTKHKTEQTLEAQEDSQKLMDMTTVRMYRPKLLSESSSYENPLAVPTQF</sequence>
<dbReference type="Pfam" id="PF24595">
    <property type="entry name" value="DUF7619"/>
    <property type="match status" value="1"/>
</dbReference>
<comment type="caution">
    <text evidence="1">Lacks conserved residue(s) required for the propagation of feature annotation.</text>
</comment>
<dbReference type="AlphaFoldDB" id="A0A8S3RX07"/>
<evidence type="ECO:0000256" key="1">
    <source>
        <dbReference type="PROSITE-ProRule" id="PRU00076"/>
    </source>
</evidence>
<keyword evidence="2" id="KW-0812">Transmembrane</keyword>
<keyword evidence="2" id="KW-0472">Membrane</keyword>
<feature type="transmembrane region" description="Helical" evidence="2">
    <location>
        <begin position="643"/>
        <end position="667"/>
    </location>
</feature>